<dbReference type="Proteomes" id="UP000557566">
    <property type="component" value="Unassembled WGS sequence"/>
</dbReference>
<name>A0A8H4PJE2_9HYPO</name>
<organism evidence="2 3">
    <name type="scientific">Ophiocordyceps sinensis</name>
    <dbReference type="NCBI Taxonomy" id="72228"/>
    <lineage>
        <taxon>Eukaryota</taxon>
        <taxon>Fungi</taxon>
        <taxon>Dikarya</taxon>
        <taxon>Ascomycota</taxon>
        <taxon>Pezizomycotina</taxon>
        <taxon>Sordariomycetes</taxon>
        <taxon>Hypocreomycetidae</taxon>
        <taxon>Hypocreales</taxon>
        <taxon>Ophiocordycipitaceae</taxon>
        <taxon>Ophiocordyceps</taxon>
    </lineage>
</organism>
<dbReference type="AlphaFoldDB" id="A0A8H4PJE2"/>
<protein>
    <recommendedName>
        <fullName evidence="4">Cell wall protein</fullName>
    </recommendedName>
</protein>
<keyword evidence="3" id="KW-1185">Reference proteome</keyword>
<accession>A0A8H4PJE2</accession>
<comment type="caution">
    <text evidence="2">The sequence shown here is derived from an EMBL/GenBank/DDBJ whole genome shotgun (WGS) entry which is preliminary data.</text>
</comment>
<dbReference type="EMBL" id="JAAVMX010000012">
    <property type="protein sequence ID" value="KAF4504116.1"/>
    <property type="molecule type" value="Genomic_DNA"/>
</dbReference>
<proteinExistence type="predicted"/>
<evidence type="ECO:0000313" key="3">
    <source>
        <dbReference type="Proteomes" id="UP000557566"/>
    </source>
</evidence>
<gene>
    <name evidence="2" type="ORF">G6O67_008728</name>
</gene>
<feature type="chain" id="PRO_5034277747" description="Cell wall protein" evidence="1">
    <location>
        <begin position="18"/>
        <end position="155"/>
    </location>
</feature>
<evidence type="ECO:0008006" key="4">
    <source>
        <dbReference type="Google" id="ProtNLM"/>
    </source>
</evidence>
<keyword evidence="1" id="KW-0732">Signal</keyword>
<evidence type="ECO:0000313" key="2">
    <source>
        <dbReference type="EMBL" id="KAF4504116.1"/>
    </source>
</evidence>
<sequence length="155" mass="16299">MVRFTVAILALAVSAFASTTPTGEDGAAAELKVLSRAISRTVPPEVQKYRDMRRQVDAEYAELKMNSVEYSIRADERFDTLDTDKQRLLKQYNKAIGGAWAIYQANNMNSSRSTNSPAGSGAAAAVSGAGTAVDSSSLLSVAMGAAMVALGAAVF</sequence>
<feature type="signal peptide" evidence="1">
    <location>
        <begin position="1"/>
        <end position="17"/>
    </location>
</feature>
<evidence type="ECO:0000256" key="1">
    <source>
        <dbReference type="SAM" id="SignalP"/>
    </source>
</evidence>
<reference evidence="2 3" key="1">
    <citation type="journal article" date="2020" name="Genome Biol. Evol.">
        <title>A new high-quality draft genome assembly of the Chinese cordyceps Ophiocordyceps sinensis.</title>
        <authorList>
            <person name="Shu R."/>
            <person name="Zhang J."/>
            <person name="Meng Q."/>
            <person name="Zhang H."/>
            <person name="Zhou G."/>
            <person name="Li M."/>
            <person name="Wu P."/>
            <person name="Zhao Y."/>
            <person name="Chen C."/>
            <person name="Qin Q."/>
        </authorList>
    </citation>
    <scope>NUCLEOTIDE SEQUENCE [LARGE SCALE GENOMIC DNA]</scope>
    <source>
        <strain evidence="2 3">IOZ07</strain>
    </source>
</reference>